<accession>A0A7J6WHB9</accession>
<keyword evidence="2" id="KW-1185">Reference proteome</keyword>
<gene>
    <name evidence="1" type="ORF">FRX31_014115</name>
</gene>
<reference evidence="1 2" key="1">
    <citation type="submission" date="2020-06" db="EMBL/GenBank/DDBJ databases">
        <title>Transcriptomic and genomic resources for Thalictrum thalictroides and T. hernandezii: Facilitating candidate gene discovery in an emerging model plant lineage.</title>
        <authorList>
            <person name="Arias T."/>
            <person name="Riano-Pachon D.M."/>
            <person name="Di Stilio V.S."/>
        </authorList>
    </citation>
    <scope>NUCLEOTIDE SEQUENCE [LARGE SCALE GENOMIC DNA]</scope>
    <source>
        <strain evidence="2">cv. WT478/WT964</strain>
        <tissue evidence="1">Leaves</tissue>
    </source>
</reference>
<evidence type="ECO:0000313" key="1">
    <source>
        <dbReference type="EMBL" id="KAF5196298.1"/>
    </source>
</evidence>
<organism evidence="1 2">
    <name type="scientific">Thalictrum thalictroides</name>
    <name type="common">Rue-anemone</name>
    <name type="synonym">Anemone thalictroides</name>
    <dbReference type="NCBI Taxonomy" id="46969"/>
    <lineage>
        <taxon>Eukaryota</taxon>
        <taxon>Viridiplantae</taxon>
        <taxon>Streptophyta</taxon>
        <taxon>Embryophyta</taxon>
        <taxon>Tracheophyta</taxon>
        <taxon>Spermatophyta</taxon>
        <taxon>Magnoliopsida</taxon>
        <taxon>Ranunculales</taxon>
        <taxon>Ranunculaceae</taxon>
        <taxon>Thalictroideae</taxon>
        <taxon>Thalictrum</taxon>
    </lineage>
</organism>
<dbReference type="Proteomes" id="UP000554482">
    <property type="component" value="Unassembled WGS sequence"/>
</dbReference>
<sequence length="51" mass="5569">MCSSVSDFQVKKIRKVKGPNGEIIAQTMVATTEVIKCLALQQDLVIMDSSL</sequence>
<protein>
    <submittedName>
        <fullName evidence="1">Uncharacterized protein</fullName>
    </submittedName>
</protein>
<comment type="caution">
    <text evidence="1">The sequence shown here is derived from an EMBL/GenBank/DDBJ whole genome shotgun (WGS) entry which is preliminary data.</text>
</comment>
<evidence type="ECO:0000313" key="2">
    <source>
        <dbReference type="Proteomes" id="UP000554482"/>
    </source>
</evidence>
<proteinExistence type="predicted"/>
<dbReference type="AlphaFoldDB" id="A0A7J6WHB9"/>
<feature type="non-terminal residue" evidence="1">
    <location>
        <position position="51"/>
    </location>
</feature>
<dbReference type="EMBL" id="JABWDY010016180">
    <property type="protein sequence ID" value="KAF5196298.1"/>
    <property type="molecule type" value="Genomic_DNA"/>
</dbReference>
<name>A0A7J6WHB9_THATH</name>